<reference evidence="1 2" key="1">
    <citation type="submission" date="2022-06" db="EMBL/GenBank/DDBJ databases">
        <title>Chromosome and plasmid sequencings of Enterobacteriales species co-exiting double carbapenemases.</title>
        <authorList>
            <person name="Fu Y."/>
        </authorList>
    </citation>
    <scope>NUCLEOTIDE SEQUENCE [LARGE SCALE GENOMIC DNA]</scope>
    <source>
        <strain evidence="1 2">21030615019</strain>
    </source>
</reference>
<gene>
    <name evidence="1" type="ORF">NLX89_11610</name>
</gene>
<dbReference type="GeneID" id="89490397"/>
<dbReference type="RefSeq" id="WP_232368185.1">
    <property type="nucleotide sequence ID" value="NZ_CP145912.1"/>
</dbReference>
<dbReference type="Proteomes" id="UP001252207">
    <property type="component" value="Unassembled WGS sequence"/>
</dbReference>
<dbReference type="EMBL" id="JANAVW010000001">
    <property type="protein sequence ID" value="MDT0133990.1"/>
    <property type="molecule type" value="Genomic_DNA"/>
</dbReference>
<accession>A0ABU2IZA2</accession>
<name>A0ABU2IZA2_9GAMM</name>
<keyword evidence="2" id="KW-1185">Reference proteome</keyword>
<evidence type="ECO:0000313" key="1">
    <source>
        <dbReference type="EMBL" id="MDT0133990.1"/>
    </source>
</evidence>
<sequence length="46" mass="4826">MSNNLVQTEIKKNTNLPFSISSTLSALGNPEPGSRVGNAILSVVIN</sequence>
<comment type="caution">
    <text evidence="1">The sequence shown here is derived from an EMBL/GenBank/DDBJ whole genome shotgun (WGS) entry which is preliminary data.</text>
</comment>
<protein>
    <submittedName>
        <fullName evidence="1">Uncharacterized protein</fullName>
    </submittedName>
</protein>
<evidence type="ECO:0000313" key="2">
    <source>
        <dbReference type="Proteomes" id="UP001252207"/>
    </source>
</evidence>
<organism evidence="1 2">
    <name type="scientific">Providencia huaxiensis</name>
    <dbReference type="NCBI Taxonomy" id="2027290"/>
    <lineage>
        <taxon>Bacteria</taxon>
        <taxon>Pseudomonadati</taxon>
        <taxon>Pseudomonadota</taxon>
        <taxon>Gammaproteobacteria</taxon>
        <taxon>Enterobacterales</taxon>
        <taxon>Morganellaceae</taxon>
        <taxon>Providencia</taxon>
    </lineage>
</organism>
<proteinExistence type="predicted"/>